<evidence type="ECO:0000256" key="3">
    <source>
        <dbReference type="ARBA" id="ARBA00022448"/>
    </source>
</evidence>
<dbReference type="Gene3D" id="3.40.190.10">
    <property type="entry name" value="Periplasmic binding protein-like II"/>
    <property type="match status" value="2"/>
</dbReference>
<name>A0ABW0ABX6_9ACTN</name>
<dbReference type="PROSITE" id="PS51318">
    <property type="entry name" value="TAT"/>
    <property type="match status" value="1"/>
</dbReference>
<dbReference type="PANTHER" id="PTHR43649:SF31">
    <property type="entry name" value="SN-GLYCEROL-3-PHOSPHATE-BINDING PERIPLASMIC PROTEIN UGPB"/>
    <property type="match status" value="1"/>
</dbReference>
<comment type="similarity">
    <text evidence="2">Belongs to the bacterial solute-binding protein 1 family.</text>
</comment>
<comment type="subcellular location">
    <subcellularLocation>
        <location evidence="1">Cell envelope</location>
    </subcellularLocation>
</comment>
<keyword evidence="7" id="KW-1185">Reference proteome</keyword>
<evidence type="ECO:0000313" key="6">
    <source>
        <dbReference type="EMBL" id="MFC5150204.1"/>
    </source>
</evidence>
<organism evidence="6 7">
    <name type="scientific">Streptomyces amakusaensis</name>
    <dbReference type="NCBI Taxonomy" id="67271"/>
    <lineage>
        <taxon>Bacteria</taxon>
        <taxon>Bacillati</taxon>
        <taxon>Actinomycetota</taxon>
        <taxon>Actinomycetes</taxon>
        <taxon>Kitasatosporales</taxon>
        <taxon>Streptomycetaceae</taxon>
        <taxon>Streptomyces</taxon>
    </lineage>
</organism>
<keyword evidence="4 5" id="KW-0732">Signal</keyword>
<evidence type="ECO:0000256" key="1">
    <source>
        <dbReference type="ARBA" id="ARBA00004196"/>
    </source>
</evidence>
<accession>A0ABW0ABX6</accession>
<dbReference type="InterPro" id="IPR006311">
    <property type="entry name" value="TAT_signal"/>
</dbReference>
<evidence type="ECO:0000256" key="2">
    <source>
        <dbReference type="ARBA" id="ARBA00008520"/>
    </source>
</evidence>
<dbReference type="RefSeq" id="WP_344472654.1">
    <property type="nucleotide sequence ID" value="NZ_BAAASB010000002.1"/>
</dbReference>
<dbReference type="SUPFAM" id="SSF53850">
    <property type="entry name" value="Periplasmic binding protein-like II"/>
    <property type="match status" value="1"/>
</dbReference>
<protein>
    <submittedName>
        <fullName evidence="6">Extracellular solute-binding protein</fullName>
    </submittedName>
</protein>
<gene>
    <name evidence="6" type="ORF">ACFPRH_00485</name>
</gene>
<dbReference type="InterPro" id="IPR050490">
    <property type="entry name" value="Bact_solute-bd_prot1"/>
</dbReference>
<dbReference type="PANTHER" id="PTHR43649">
    <property type="entry name" value="ARABINOSE-BINDING PROTEIN-RELATED"/>
    <property type="match status" value="1"/>
</dbReference>
<comment type="caution">
    <text evidence="6">The sequence shown here is derived from an EMBL/GenBank/DDBJ whole genome shotgun (WGS) entry which is preliminary data.</text>
</comment>
<sequence length="483" mass="52363">MRSPRTLLAASLATAGMLTLAACGTPASPGTHAQLGVDTSKVTTVDVWLAEYPFPGYLDTRRKLAEEFNAKHPGYRVKIKAFPYTQLPLEVSKAAAQGRAPAVANYYYSTTQLARDARNKAGKPLFTSVEKAIAGRSTILGEPVVTDDLLPALRGYYTESGDLRSMPLTAMTSLMYGNKKILDAAGVDSFPRTWRELERACKKVAKLADGPKNCVTWPNHSWFFQQAAAQQGGLLTDRAGGRDGRATQVELNSPELLSYASWWEKLHRKGAYLYTGQPGDWGGNFEAFNQQNVAFVLDSANMGGMLAEEGEKAGYKVEAGPVPHNGRTPRTGNLTSGDSLWLKSGLDRRTRDGALAFMQFLNSTANGAEWHRNTQYLPMTESSAELLEEQGWFERNPAPEVALEQIRATKDEPGALGPVLGGFTGVENELTKAMHDVLKDGARPAKRFGLADAEGQKILNDYNTRCVGAGPVAPDCLTVGELG</sequence>
<evidence type="ECO:0000313" key="7">
    <source>
        <dbReference type="Proteomes" id="UP001596160"/>
    </source>
</evidence>
<feature type="signal peptide" evidence="5">
    <location>
        <begin position="1"/>
        <end position="21"/>
    </location>
</feature>
<evidence type="ECO:0000256" key="5">
    <source>
        <dbReference type="SAM" id="SignalP"/>
    </source>
</evidence>
<dbReference type="Proteomes" id="UP001596160">
    <property type="component" value="Unassembled WGS sequence"/>
</dbReference>
<dbReference type="EMBL" id="JBHSKP010000001">
    <property type="protein sequence ID" value="MFC5150204.1"/>
    <property type="molecule type" value="Genomic_DNA"/>
</dbReference>
<dbReference type="InterPro" id="IPR006059">
    <property type="entry name" value="SBP"/>
</dbReference>
<dbReference type="Pfam" id="PF13416">
    <property type="entry name" value="SBP_bac_8"/>
    <property type="match status" value="1"/>
</dbReference>
<keyword evidence="3" id="KW-0813">Transport</keyword>
<proteinExistence type="inferred from homology"/>
<evidence type="ECO:0000256" key="4">
    <source>
        <dbReference type="ARBA" id="ARBA00022729"/>
    </source>
</evidence>
<dbReference type="PROSITE" id="PS51257">
    <property type="entry name" value="PROKAR_LIPOPROTEIN"/>
    <property type="match status" value="1"/>
</dbReference>
<feature type="chain" id="PRO_5046989487" evidence="5">
    <location>
        <begin position="22"/>
        <end position="483"/>
    </location>
</feature>
<reference evidence="7" key="1">
    <citation type="journal article" date="2019" name="Int. J. Syst. Evol. Microbiol.">
        <title>The Global Catalogue of Microorganisms (GCM) 10K type strain sequencing project: providing services to taxonomists for standard genome sequencing and annotation.</title>
        <authorList>
            <consortium name="The Broad Institute Genomics Platform"/>
            <consortium name="The Broad Institute Genome Sequencing Center for Infectious Disease"/>
            <person name="Wu L."/>
            <person name="Ma J."/>
        </authorList>
    </citation>
    <scope>NUCLEOTIDE SEQUENCE [LARGE SCALE GENOMIC DNA]</scope>
    <source>
        <strain evidence="7">PCU 266</strain>
    </source>
</reference>